<evidence type="ECO:0000256" key="14">
    <source>
        <dbReference type="ARBA" id="ARBA00022777"/>
    </source>
</evidence>
<evidence type="ECO:0000256" key="21">
    <source>
        <dbReference type="PROSITE-ProRule" id="PRU10141"/>
    </source>
</evidence>
<evidence type="ECO:0000313" key="24">
    <source>
        <dbReference type="Proteomes" id="UP000323597"/>
    </source>
</evidence>
<evidence type="ECO:0000313" key="23">
    <source>
        <dbReference type="EMBL" id="TYJ36067.1"/>
    </source>
</evidence>
<evidence type="ECO:0000256" key="13">
    <source>
        <dbReference type="ARBA" id="ARBA00022741"/>
    </source>
</evidence>
<evidence type="ECO:0000256" key="3">
    <source>
        <dbReference type="ARBA" id="ARBA00009592"/>
    </source>
</evidence>
<proteinExistence type="inferred from homology"/>
<feature type="non-terminal residue" evidence="23">
    <location>
        <position position="1"/>
    </location>
</feature>
<gene>
    <name evidence="23" type="ORF">E1A91_A05G282400v1</name>
</gene>
<evidence type="ECO:0000256" key="2">
    <source>
        <dbReference type="ARBA" id="ARBA00004479"/>
    </source>
</evidence>
<reference evidence="23 24" key="1">
    <citation type="submission" date="2019-07" db="EMBL/GenBank/DDBJ databases">
        <title>WGS assembly of Gossypium mustelinum.</title>
        <authorList>
            <person name="Chen Z.J."/>
            <person name="Sreedasyam A."/>
            <person name="Ando A."/>
            <person name="Song Q."/>
            <person name="De L."/>
            <person name="Hulse-Kemp A."/>
            <person name="Ding M."/>
            <person name="Ye W."/>
            <person name="Kirkbride R."/>
            <person name="Jenkins J."/>
            <person name="Plott C."/>
            <person name="Lovell J."/>
            <person name="Lin Y.-M."/>
            <person name="Vaughn R."/>
            <person name="Liu B."/>
            <person name="Li W."/>
            <person name="Simpson S."/>
            <person name="Scheffler B."/>
            <person name="Saski C."/>
            <person name="Grover C."/>
            <person name="Hu G."/>
            <person name="Conover J."/>
            <person name="Carlson J."/>
            <person name="Shu S."/>
            <person name="Boston L."/>
            <person name="Williams M."/>
            <person name="Peterson D."/>
            <person name="Mcgee K."/>
            <person name="Jones D."/>
            <person name="Wendel J."/>
            <person name="Stelly D."/>
            <person name="Grimwood J."/>
            <person name="Schmutz J."/>
        </authorList>
    </citation>
    <scope>NUCLEOTIDE SEQUENCE [LARGE SCALE GENOMIC DNA]</scope>
    <source>
        <strain evidence="23">1408120.09</strain>
    </source>
</reference>
<dbReference type="Gene3D" id="1.10.510.10">
    <property type="entry name" value="Transferase(Phosphotransferase) domain 1"/>
    <property type="match status" value="1"/>
</dbReference>
<dbReference type="PROSITE" id="PS00107">
    <property type="entry name" value="PROTEIN_KINASE_ATP"/>
    <property type="match status" value="1"/>
</dbReference>
<feature type="domain" description="Protein kinase" evidence="22">
    <location>
        <begin position="391"/>
        <end position="675"/>
    </location>
</feature>
<keyword evidence="17" id="KW-0472">Membrane</keyword>
<evidence type="ECO:0000259" key="22">
    <source>
        <dbReference type="PROSITE" id="PS50011"/>
    </source>
</evidence>
<accession>A0A5D2ZAI1</accession>
<keyword evidence="11" id="KW-0732">Signal</keyword>
<dbReference type="InterPro" id="IPR032675">
    <property type="entry name" value="LRR_dom_sf"/>
</dbReference>
<keyword evidence="16" id="KW-1133">Transmembrane helix</keyword>
<comment type="similarity">
    <text evidence="3">Belongs to the RLP family.</text>
</comment>
<dbReference type="GO" id="GO:0005524">
    <property type="term" value="F:ATP binding"/>
    <property type="evidence" value="ECO:0007669"/>
    <property type="project" value="UniProtKB-UniRule"/>
</dbReference>
<dbReference type="Pfam" id="PF00560">
    <property type="entry name" value="LRR_1"/>
    <property type="match status" value="6"/>
</dbReference>
<evidence type="ECO:0000256" key="9">
    <source>
        <dbReference type="ARBA" id="ARBA00022679"/>
    </source>
</evidence>
<dbReference type="PROSITE" id="PS00108">
    <property type="entry name" value="PROTEIN_KINASE_ST"/>
    <property type="match status" value="1"/>
</dbReference>
<dbReference type="FunFam" id="3.80.10.10:FF:000041">
    <property type="entry name" value="LRR receptor-like serine/threonine-protein kinase ERECTA"/>
    <property type="match status" value="1"/>
</dbReference>
<evidence type="ECO:0000256" key="17">
    <source>
        <dbReference type="ARBA" id="ARBA00023136"/>
    </source>
</evidence>
<dbReference type="AlphaFoldDB" id="A0A5D2ZAI1"/>
<evidence type="ECO:0000256" key="12">
    <source>
        <dbReference type="ARBA" id="ARBA00022737"/>
    </source>
</evidence>
<keyword evidence="9" id="KW-0808">Transferase</keyword>
<dbReference type="SUPFAM" id="SSF52058">
    <property type="entry name" value="L domain-like"/>
    <property type="match status" value="1"/>
</dbReference>
<dbReference type="InterPro" id="IPR017441">
    <property type="entry name" value="Protein_kinase_ATP_BS"/>
</dbReference>
<dbReference type="InterPro" id="IPR011009">
    <property type="entry name" value="Kinase-like_dom_sf"/>
</dbReference>
<dbReference type="PROSITE" id="PS51450">
    <property type="entry name" value="LRR"/>
    <property type="match status" value="1"/>
</dbReference>
<comment type="catalytic activity">
    <reaction evidence="19">
        <text>L-threonyl-[protein] + ATP = O-phospho-L-threonyl-[protein] + ADP + H(+)</text>
        <dbReference type="Rhea" id="RHEA:46608"/>
        <dbReference type="Rhea" id="RHEA-COMP:11060"/>
        <dbReference type="Rhea" id="RHEA-COMP:11605"/>
        <dbReference type="ChEBI" id="CHEBI:15378"/>
        <dbReference type="ChEBI" id="CHEBI:30013"/>
        <dbReference type="ChEBI" id="CHEBI:30616"/>
        <dbReference type="ChEBI" id="CHEBI:61977"/>
        <dbReference type="ChEBI" id="CHEBI:456216"/>
        <dbReference type="EC" id="2.7.11.1"/>
    </reaction>
</comment>
<dbReference type="PANTHER" id="PTHR45974:SF266">
    <property type="entry name" value="LEUCINE-RICH REPEAT RECEPTOR PROTEIN KINASE HPCA1"/>
    <property type="match status" value="1"/>
</dbReference>
<keyword evidence="6" id="KW-0723">Serine/threonine-protein kinase</keyword>
<evidence type="ECO:0000256" key="10">
    <source>
        <dbReference type="ARBA" id="ARBA00022692"/>
    </source>
</evidence>
<dbReference type="PANTHER" id="PTHR45974">
    <property type="entry name" value="RECEPTOR-LIKE PROTEIN 55"/>
    <property type="match status" value="1"/>
</dbReference>
<keyword evidence="10" id="KW-0812">Transmembrane</keyword>
<dbReference type="InterPro" id="IPR000719">
    <property type="entry name" value="Prot_kinase_dom"/>
</dbReference>
<dbReference type="InterPro" id="IPR008271">
    <property type="entry name" value="Ser/Thr_kinase_AS"/>
</dbReference>
<dbReference type="Gene3D" id="3.80.10.10">
    <property type="entry name" value="Ribonuclease Inhibitor"/>
    <property type="match status" value="2"/>
</dbReference>
<dbReference type="Pfam" id="PF00069">
    <property type="entry name" value="Pkinase"/>
    <property type="match status" value="1"/>
</dbReference>
<dbReference type="SMART" id="SM00220">
    <property type="entry name" value="S_TKc"/>
    <property type="match status" value="1"/>
</dbReference>
<evidence type="ECO:0000256" key="5">
    <source>
        <dbReference type="ARBA" id="ARBA00022475"/>
    </source>
</evidence>
<feature type="binding site" evidence="21">
    <location>
        <position position="419"/>
    </location>
    <ligand>
        <name>ATP</name>
        <dbReference type="ChEBI" id="CHEBI:30616"/>
    </ligand>
</feature>
<evidence type="ECO:0000256" key="16">
    <source>
        <dbReference type="ARBA" id="ARBA00022989"/>
    </source>
</evidence>
<comment type="subcellular location">
    <subcellularLocation>
        <location evidence="1">Cell membrane</location>
        <topology evidence="1">Single-pass membrane protein</topology>
    </subcellularLocation>
    <subcellularLocation>
        <location evidence="2">Membrane</location>
        <topology evidence="2">Single-pass type I membrane protein</topology>
    </subcellularLocation>
</comment>
<dbReference type="EMBL" id="CM017640">
    <property type="protein sequence ID" value="TYJ36067.1"/>
    <property type="molecule type" value="Genomic_DNA"/>
</dbReference>
<keyword evidence="14" id="KW-0418">Kinase</keyword>
<evidence type="ECO:0000256" key="6">
    <source>
        <dbReference type="ARBA" id="ARBA00022527"/>
    </source>
</evidence>
<organism evidence="23 24">
    <name type="scientific">Gossypium mustelinum</name>
    <name type="common">Cotton</name>
    <name type="synonym">Gossypium caicoense</name>
    <dbReference type="NCBI Taxonomy" id="34275"/>
    <lineage>
        <taxon>Eukaryota</taxon>
        <taxon>Viridiplantae</taxon>
        <taxon>Streptophyta</taxon>
        <taxon>Embryophyta</taxon>
        <taxon>Tracheophyta</taxon>
        <taxon>Spermatophyta</taxon>
        <taxon>Magnoliopsida</taxon>
        <taxon>eudicotyledons</taxon>
        <taxon>Gunneridae</taxon>
        <taxon>Pentapetalae</taxon>
        <taxon>rosids</taxon>
        <taxon>malvids</taxon>
        <taxon>Malvales</taxon>
        <taxon>Malvaceae</taxon>
        <taxon>Malvoideae</taxon>
        <taxon>Gossypium</taxon>
    </lineage>
</organism>
<evidence type="ECO:0000256" key="20">
    <source>
        <dbReference type="ARBA" id="ARBA00048679"/>
    </source>
</evidence>
<sequence length="680" mass="75437">ESVKEIELSNQNLIGALPLNLICQLQSLDMLSLRYNLLENFIGEELSNCVKLQYLDLGNNVFEGPFPDQILELKKLDFLDLGYCEIKGRIPRAIGNLTELTDLQLQNNGLSGKFQNLTKLEYLDVSRNQLEGDISLLRYLSNMVSLQLTANLFTGIVPTGIWGLPKMVTIDVTYNQFEGELPEEISEATSLEIIERCCNQFSGKIPHGIGELKRLSSLELQYNRLSGSIPESLRLSSLELQENGLSGSIPSSLGSSPLLDILDLSQNELSGNIPTSLSSHSWRVLYLSNNRLSGPIPLSLVIAAPERNPGLCSSIIKSFRQCPPDSGMSKDVRTLITCLALGGATILLASPGCFLYLKRKKDHGPCLKEKSWAVKSFHMLILTENEILDSLQQQNLIGRGGSGNVYKATLSNGLDLAVKHIWLTDSHASRRSQNSKPIQSKRDSKAKEFDTEVRTLSSIRHVNVVKLYCSMTSQEAQDSSLLHTCRETELDWDTRYHIAVGAAKGLEYLHHGCERSMIHRDIKSSNILLDEFLKPRIADFGLAKMVQANGGQDSTHVILGTHGYIAPEYCYTYKVNEKSDVYSFGVVLMELVIGKRPTEPEFGDDKDIVTWVLSKTKDKASVLSIIDPRIADASKEYATKVLEMAIFCTNTLAALRPTMRTVVQMLEAAEPRQLVTVAIG</sequence>
<keyword evidence="7" id="KW-0597">Phosphoprotein</keyword>
<evidence type="ECO:0000256" key="7">
    <source>
        <dbReference type="ARBA" id="ARBA00022553"/>
    </source>
</evidence>
<dbReference type="GO" id="GO:0005886">
    <property type="term" value="C:plasma membrane"/>
    <property type="evidence" value="ECO:0007669"/>
    <property type="project" value="UniProtKB-SubCell"/>
</dbReference>
<name>A0A5D2ZAI1_GOSMU</name>
<dbReference type="SUPFAM" id="SSF56112">
    <property type="entry name" value="Protein kinase-like (PK-like)"/>
    <property type="match status" value="1"/>
</dbReference>
<dbReference type="PROSITE" id="PS50011">
    <property type="entry name" value="PROTEIN_KINASE_DOM"/>
    <property type="match status" value="1"/>
</dbReference>
<evidence type="ECO:0000256" key="11">
    <source>
        <dbReference type="ARBA" id="ARBA00022729"/>
    </source>
</evidence>
<dbReference type="InterPro" id="IPR001611">
    <property type="entry name" value="Leu-rich_rpt"/>
</dbReference>
<keyword evidence="5" id="KW-1003">Cell membrane</keyword>
<keyword evidence="18" id="KW-0325">Glycoprotein</keyword>
<keyword evidence="8" id="KW-0433">Leucine-rich repeat</keyword>
<dbReference type="Gene3D" id="3.30.200.20">
    <property type="entry name" value="Phosphorylase Kinase, domain 1"/>
    <property type="match status" value="1"/>
</dbReference>
<dbReference type="Proteomes" id="UP000323597">
    <property type="component" value="Chromosome A05"/>
</dbReference>
<evidence type="ECO:0000256" key="8">
    <source>
        <dbReference type="ARBA" id="ARBA00022614"/>
    </source>
</evidence>
<evidence type="ECO:0000256" key="18">
    <source>
        <dbReference type="ARBA" id="ARBA00023180"/>
    </source>
</evidence>
<keyword evidence="12" id="KW-0677">Repeat</keyword>
<evidence type="ECO:0000256" key="19">
    <source>
        <dbReference type="ARBA" id="ARBA00047899"/>
    </source>
</evidence>
<evidence type="ECO:0000256" key="4">
    <source>
        <dbReference type="ARBA" id="ARBA00012513"/>
    </source>
</evidence>
<dbReference type="EC" id="2.7.11.1" evidence="4"/>
<comment type="catalytic activity">
    <reaction evidence="20">
        <text>L-seryl-[protein] + ATP = O-phospho-L-seryl-[protein] + ADP + H(+)</text>
        <dbReference type="Rhea" id="RHEA:17989"/>
        <dbReference type="Rhea" id="RHEA-COMP:9863"/>
        <dbReference type="Rhea" id="RHEA-COMP:11604"/>
        <dbReference type="ChEBI" id="CHEBI:15378"/>
        <dbReference type="ChEBI" id="CHEBI:29999"/>
        <dbReference type="ChEBI" id="CHEBI:30616"/>
        <dbReference type="ChEBI" id="CHEBI:83421"/>
        <dbReference type="ChEBI" id="CHEBI:456216"/>
        <dbReference type="EC" id="2.7.11.1"/>
    </reaction>
</comment>
<evidence type="ECO:0000256" key="1">
    <source>
        <dbReference type="ARBA" id="ARBA00004162"/>
    </source>
</evidence>
<dbReference type="GO" id="GO:0004674">
    <property type="term" value="F:protein serine/threonine kinase activity"/>
    <property type="evidence" value="ECO:0007669"/>
    <property type="project" value="UniProtKB-KW"/>
</dbReference>
<keyword evidence="24" id="KW-1185">Reference proteome</keyword>
<keyword evidence="13 21" id="KW-0547">Nucleotide-binding</keyword>
<evidence type="ECO:0000256" key="15">
    <source>
        <dbReference type="ARBA" id="ARBA00022840"/>
    </source>
</evidence>
<keyword evidence="15 21" id="KW-0067">ATP-binding</keyword>
<dbReference type="FunFam" id="1.10.510.10:FF:000417">
    <property type="entry name" value="Leucine-rich repeat receptor-like protein kinase"/>
    <property type="match status" value="1"/>
</dbReference>
<protein>
    <recommendedName>
        <fullName evidence="4">non-specific serine/threonine protein kinase</fullName>
        <ecNumber evidence="4">2.7.11.1</ecNumber>
    </recommendedName>
</protein>